<evidence type="ECO:0000256" key="8">
    <source>
        <dbReference type="SAM" id="Phobius"/>
    </source>
</evidence>
<dbReference type="GO" id="GO:0015648">
    <property type="term" value="F:lipid-linked peptidoglycan transporter activity"/>
    <property type="evidence" value="ECO:0007669"/>
    <property type="project" value="TreeGrafter"/>
</dbReference>
<dbReference type="Proteomes" id="UP001165587">
    <property type="component" value="Unassembled WGS sequence"/>
</dbReference>
<dbReference type="GO" id="GO:0034204">
    <property type="term" value="P:lipid translocation"/>
    <property type="evidence" value="ECO:0007669"/>
    <property type="project" value="TreeGrafter"/>
</dbReference>
<proteinExistence type="predicted"/>
<feature type="transmembrane region" description="Helical" evidence="8">
    <location>
        <begin position="21"/>
        <end position="47"/>
    </location>
</feature>
<keyword evidence="5" id="KW-0573">Peptidoglycan synthesis</keyword>
<comment type="subcellular location">
    <subcellularLocation>
        <location evidence="1">Cell membrane</location>
        <topology evidence="1">Multi-pass membrane protein</topology>
    </subcellularLocation>
</comment>
<name>A0AA41XGB7_9MICO</name>
<dbReference type="RefSeq" id="WP_259525623.1">
    <property type="nucleotide sequence ID" value="NZ_JANLCK010000002.1"/>
</dbReference>
<evidence type="ECO:0000256" key="5">
    <source>
        <dbReference type="ARBA" id="ARBA00022984"/>
    </source>
</evidence>
<feature type="transmembrane region" description="Helical" evidence="8">
    <location>
        <begin position="161"/>
        <end position="183"/>
    </location>
</feature>
<accession>A0AA41XGB7</accession>
<evidence type="ECO:0000256" key="1">
    <source>
        <dbReference type="ARBA" id="ARBA00004651"/>
    </source>
</evidence>
<dbReference type="PANTHER" id="PTHR47019">
    <property type="entry name" value="LIPID II FLIPPASE MURJ"/>
    <property type="match status" value="1"/>
</dbReference>
<dbReference type="PANTHER" id="PTHR47019:SF1">
    <property type="entry name" value="LIPID II FLIPPASE MURJ"/>
    <property type="match status" value="1"/>
</dbReference>
<dbReference type="GO" id="GO:0005886">
    <property type="term" value="C:plasma membrane"/>
    <property type="evidence" value="ECO:0007669"/>
    <property type="project" value="UniProtKB-SubCell"/>
</dbReference>
<dbReference type="InterPro" id="IPR004268">
    <property type="entry name" value="MurJ"/>
</dbReference>
<feature type="transmembrane region" description="Helical" evidence="8">
    <location>
        <begin position="329"/>
        <end position="351"/>
    </location>
</feature>
<feature type="transmembrane region" description="Helical" evidence="8">
    <location>
        <begin position="499"/>
        <end position="523"/>
    </location>
</feature>
<feature type="transmembrane region" description="Helical" evidence="8">
    <location>
        <begin position="424"/>
        <end position="448"/>
    </location>
</feature>
<organism evidence="9 10">
    <name type="scientific">Herbiconiux oxytropis</name>
    <dbReference type="NCBI Taxonomy" id="2970915"/>
    <lineage>
        <taxon>Bacteria</taxon>
        <taxon>Bacillati</taxon>
        <taxon>Actinomycetota</taxon>
        <taxon>Actinomycetes</taxon>
        <taxon>Micrococcales</taxon>
        <taxon>Microbacteriaceae</taxon>
        <taxon>Herbiconiux</taxon>
    </lineage>
</organism>
<keyword evidence="4" id="KW-0133">Cell shape</keyword>
<evidence type="ECO:0000313" key="9">
    <source>
        <dbReference type="EMBL" id="MCS5725148.1"/>
    </source>
</evidence>
<dbReference type="InterPro" id="IPR051050">
    <property type="entry name" value="Lipid_II_flippase_MurJ/MviN"/>
</dbReference>
<sequence>MADGIGRASALLASGTTVSRILGFVKAIVLVQTIGAFSLGGNAFAIANQLPNTIFVIVAGGMLNAVLVPQIVRASSHADGGSGYINKLVTVALTVLAAAAVVATLLAPVLVQVVAGLAGETPDSVLELAASFAYWTLPLIFFYGLYSVLGEVLNARRSFGPFTWAPVLNNIVAILGLIGFNLLFAPTAADVDTLVYWTPDKVIWLAGTATLGVAAQALILFAFWRRIGLRYRPDFRWRGVGLGRTGRIAGWTFGMLIATQIAGLVETNVVATAAGGGDASTAVLTNSWLIFMLPHSIVAVSIATAYFTRMSEYASTDDLAGVRTNLSSSLRIITAFMMLAMIGLIVCAYPISSFFTKTFGESVSMGQVLIGFLIGLPAFSVLFLVQRAFYALSDTRTPFFITLFQVIVFSIAALGVLFLVPKEFVGVAVAIALSAAGIVQTLVAAILIRRRLGGVGGRTVLLSLLRFTVAAVPSFAVGILLGAVLGIASPEGFGSASVFGSIVSMVIIGAAMTAVYLGSLLLLRSPELKDALRPVLGRLRRS</sequence>
<dbReference type="AlphaFoldDB" id="A0AA41XGB7"/>
<keyword evidence="2" id="KW-1003">Cell membrane</keyword>
<dbReference type="EMBL" id="JANLCK010000002">
    <property type="protein sequence ID" value="MCS5725148.1"/>
    <property type="molecule type" value="Genomic_DNA"/>
</dbReference>
<dbReference type="GO" id="GO:0008360">
    <property type="term" value="P:regulation of cell shape"/>
    <property type="evidence" value="ECO:0007669"/>
    <property type="project" value="UniProtKB-KW"/>
</dbReference>
<evidence type="ECO:0000256" key="6">
    <source>
        <dbReference type="ARBA" id="ARBA00022989"/>
    </source>
</evidence>
<comment type="caution">
    <text evidence="9">The sequence shown here is derived from an EMBL/GenBank/DDBJ whole genome shotgun (WGS) entry which is preliminary data.</text>
</comment>
<feature type="transmembrane region" description="Helical" evidence="8">
    <location>
        <begin position="84"/>
        <end position="111"/>
    </location>
</feature>
<feature type="transmembrane region" description="Helical" evidence="8">
    <location>
        <begin position="131"/>
        <end position="149"/>
    </location>
</feature>
<feature type="transmembrane region" description="Helical" evidence="8">
    <location>
        <begin position="285"/>
        <end position="308"/>
    </location>
</feature>
<keyword evidence="6 8" id="KW-1133">Transmembrane helix</keyword>
<reference evidence="9" key="1">
    <citation type="submission" date="2022-08" db="EMBL/GenBank/DDBJ databases">
        <authorList>
            <person name="Deng Y."/>
            <person name="Han X.-F."/>
            <person name="Zhang Y.-Q."/>
        </authorList>
    </citation>
    <scope>NUCLEOTIDE SEQUENCE</scope>
    <source>
        <strain evidence="9">CPCC 203407</strain>
    </source>
</reference>
<feature type="transmembrane region" description="Helical" evidence="8">
    <location>
        <begin position="203"/>
        <end position="224"/>
    </location>
</feature>
<gene>
    <name evidence="9" type="primary">murJ</name>
    <name evidence="9" type="ORF">N1028_04495</name>
</gene>
<protein>
    <submittedName>
        <fullName evidence="9">Murein biosynthesis integral membrane protein MurJ</fullName>
    </submittedName>
</protein>
<feature type="transmembrane region" description="Helical" evidence="8">
    <location>
        <begin position="245"/>
        <end position="265"/>
    </location>
</feature>
<evidence type="ECO:0000313" key="10">
    <source>
        <dbReference type="Proteomes" id="UP001165587"/>
    </source>
</evidence>
<feature type="transmembrane region" description="Helical" evidence="8">
    <location>
        <begin position="363"/>
        <end position="385"/>
    </location>
</feature>
<evidence type="ECO:0000256" key="7">
    <source>
        <dbReference type="ARBA" id="ARBA00023136"/>
    </source>
</evidence>
<dbReference type="NCBIfam" id="TIGR01695">
    <property type="entry name" value="murJ_mviN"/>
    <property type="match status" value="1"/>
</dbReference>
<keyword evidence="7 8" id="KW-0472">Membrane</keyword>
<dbReference type="GO" id="GO:0009252">
    <property type="term" value="P:peptidoglycan biosynthetic process"/>
    <property type="evidence" value="ECO:0007669"/>
    <property type="project" value="UniProtKB-KW"/>
</dbReference>
<feature type="transmembrane region" description="Helical" evidence="8">
    <location>
        <begin position="460"/>
        <end position="487"/>
    </location>
</feature>
<evidence type="ECO:0000256" key="3">
    <source>
        <dbReference type="ARBA" id="ARBA00022692"/>
    </source>
</evidence>
<evidence type="ECO:0000256" key="4">
    <source>
        <dbReference type="ARBA" id="ARBA00022960"/>
    </source>
</evidence>
<keyword evidence="3 8" id="KW-0812">Transmembrane</keyword>
<dbReference type="PRINTS" id="PR01806">
    <property type="entry name" value="VIRFACTRMVIN"/>
</dbReference>
<feature type="transmembrane region" description="Helical" evidence="8">
    <location>
        <begin position="397"/>
        <end position="418"/>
    </location>
</feature>
<dbReference type="Pfam" id="PF03023">
    <property type="entry name" value="MurJ"/>
    <property type="match status" value="1"/>
</dbReference>
<keyword evidence="10" id="KW-1185">Reference proteome</keyword>
<evidence type="ECO:0000256" key="2">
    <source>
        <dbReference type="ARBA" id="ARBA00022475"/>
    </source>
</evidence>
<feature type="transmembrane region" description="Helical" evidence="8">
    <location>
        <begin position="53"/>
        <end position="72"/>
    </location>
</feature>